<evidence type="ECO:0000313" key="6">
    <source>
        <dbReference type="Proteomes" id="UP000029507"/>
    </source>
</evidence>
<dbReference type="STRING" id="169760.PSTEL_21590"/>
<dbReference type="Proteomes" id="UP000029507">
    <property type="component" value="Chromosome"/>
</dbReference>
<keyword evidence="6" id="KW-1185">Reference proteome</keyword>
<evidence type="ECO:0000313" key="5">
    <source>
        <dbReference type="EMBL" id="AIQ65329.1"/>
    </source>
</evidence>
<dbReference type="InterPro" id="IPR002577">
    <property type="entry name" value="HTH_HxlR"/>
</dbReference>
<keyword evidence="1" id="KW-0805">Transcription regulation</keyword>
<keyword evidence="3" id="KW-0804">Transcription</keyword>
<dbReference type="PROSITE" id="PS51118">
    <property type="entry name" value="HTH_HXLR"/>
    <property type="match status" value="1"/>
</dbReference>
<name>A0A089N950_9BACL</name>
<reference evidence="5 6" key="1">
    <citation type="submission" date="2014-08" db="EMBL/GenBank/DDBJ databases">
        <title>Comparative genomics of the Paenibacillus odorifer group.</title>
        <authorList>
            <person name="den Bakker H.C."/>
            <person name="Tsai Y.-C."/>
            <person name="Martin N."/>
            <person name="Korlach J."/>
            <person name="Wiedmann M."/>
        </authorList>
    </citation>
    <scope>NUCLEOTIDE SEQUENCE [LARGE SCALE GENOMIC DNA]</scope>
    <source>
        <strain evidence="5 6">DSM 14472</strain>
    </source>
</reference>
<dbReference type="EMBL" id="CP009286">
    <property type="protein sequence ID" value="AIQ65329.1"/>
    <property type="molecule type" value="Genomic_DNA"/>
</dbReference>
<dbReference type="RefSeq" id="WP_038698295.1">
    <property type="nucleotide sequence ID" value="NZ_CP009286.1"/>
</dbReference>
<dbReference type="PANTHER" id="PTHR33204:SF33">
    <property type="entry name" value="TRANSCRIPTIONAL REGULATOR, MARR FAMILY"/>
    <property type="match status" value="1"/>
</dbReference>
<evidence type="ECO:0000256" key="1">
    <source>
        <dbReference type="ARBA" id="ARBA00023015"/>
    </source>
</evidence>
<dbReference type="AlphaFoldDB" id="A0A089N950"/>
<dbReference type="HOGENOM" id="CLU_111585_5_0_9"/>
<evidence type="ECO:0000256" key="3">
    <source>
        <dbReference type="ARBA" id="ARBA00023163"/>
    </source>
</evidence>
<feature type="domain" description="HTH hxlR-type" evidence="4">
    <location>
        <begin position="14"/>
        <end position="112"/>
    </location>
</feature>
<organism evidence="5 6">
    <name type="scientific">Paenibacillus stellifer</name>
    <dbReference type="NCBI Taxonomy" id="169760"/>
    <lineage>
        <taxon>Bacteria</taxon>
        <taxon>Bacillati</taxon>
        <taxon>Bacillota</taxon>
        <taxon>Bacilli</taxon>
        <taxon>Bacillales</taxon>
        <taxon>Paenibacillaceae</taxon>
        <taxon>Paenibacillus</taxon>
    </lineage>
</organism>
<dbReference type="PANTHER" id="PTHR33204">
    <property type="entry name" value="TRANSCRIPTIONAL REGULATOR, MARR FAMILY"/>
    <property type="match status" value="1"/>
</dbReference>
<dbReference type="Gene3D" id="1.10.10.10">
    <property type="entry name" value="Winged helix-like DNA-binding domain superfamily/Winged helix DNA-binding domain"/>
    <property type="match status" value="1"/>
</dbReference>
<dbReference type="KEGG" id="pste:PSTEL_21590"/>
<dbReference type="OrthoDB" id="9791143at2"/>
<dbReference type="Pfam" id="PF01638">
    <property type="entry name" value="HxlR"/>
    <property type="match status" value="1"/>
</dbReference>
<protein>
    <recommendedName>
        <fullName evidence="4">HTH hxlR-type domain-containing protein</fullName>
    </recommendedName>
</protein>
<evidence type="ECO:0000259" key="4">
    <source>
        <dbReference type="PROSITE" id="PS51118"/>
    </source>
</evidence>
<dbReference type="InterPro" id="IPR036388">
    <property type="entry name" value="WH-like_DNA-bd_sf"/>
</dbReference>
<keyword evidence="2" id="KW-0238">DNA-binding</keyword>
<evidence type="ECO:0000256" key="2">
    <source>
        <dbReference type="ARBA" id="ARBA00023125"/>
    </source>
</evidence>
<accession>A0A089N950</accession>
<dbReference type="GO" id="GO:0003677">
    <property type="term" value="F:DNA binding"/>
    <property type="evidence" value="ECO:0007669"/>
    <property type="project" value="UniProtKB-KW"/>
</dbReference>
<dbReference type="InterPro" id="IPR036390">
    <property type="entry name" value="WH_DNA-bd_sf"/>
</dbReference>
<dbReference type="SUPFAM" id="SSF46785">
    <property type="entry name" value="Winged helix' DNA-binding domain"/>
    <property type="match status" value="1"/>
</dbReference>
<gene>
    <name evidence="5" type="ORF">PSTEL_21590</name>
</gene>
<proteinExistence type="predicted"/>
<sequence length="133" mass="15037">MTFAEVDNQPYSGCPVSVTLEVIGGKWKGVILYHLLSGTKRYNELRRLQPEVTQRMLTLQLRELEEYGIVHREIYRQIPPRVDYSLTEFGQSLGPIIIAMKEWGERNKQAIYSVKAKCSEPEKPGGSAPAGEA</sequence>